<dbReference type="Proteomes" id="UP000601435">
    <property type="component" value="Unassembled WGS sequence"/>
</dbReference>
<sequence length="994" mass="111540">MAETVFCHALFSKLREESVDLDELGMMVASGHMNHGGPVTNDVKLQASQELAGKVVEFMLGLYPQEAPDPKVAALENQVHMLQQQIARFEKSPAPSTAREPTSAGSDAPSPVPATLDQPSLPINVDSTSPPPRDDIVSSKAPDGSTKLVKPDTKTPLLQAFQKGKASDSGLSKPSEPEEVADTAAPSGTTAKVEYGTASHVASVVNFPDDSKKSFMTRQWKTCRNDREVTTWIESVTLSKSNKRKLVTWTAHVQKWHDDLSASEQATLDQTVANWGVPIRDVAKLKAGSLLRILAVATDRPKLSVVQGHVASSATLLSLQDDLLCIAQSSCNNTVFMDADTHWNCFRMTLYEWVEHHDLVKYDEKEVKAVWERLWQEHEKALDGHWTVSDIKRMKSRSKGLIWHVRDHDGAHTHVFCPVKYWMMLQNTFTADSIFLPVRLSASAVMTQMEQAVPDHILSAFPFKFSSRKSRVSWAYILPKFKKEWKAGRPIDNSAHPARQFLTVMAKVTEMLVATVCPHTRPYNDAILSWQAIHHLFGQSDVNVPPQSDPLTLHNQDLSGFFVSIPVERFMLTFRILLTKFYDCADEDLEDTLQNATVTVDLANDLSVMKTIRGRHCLVHDKHVAVPMRLFLEAVRVSFKFTLFTVGGQTIQQLRGAPMGSHFSPAACHAVVSLYEHEYFGHCLLHSARLPSFGLVVRYVDNRLGLLHQSCDQQVVVRAFLHQDVYIPPIVLEYEEGNVFLGFEAGQRTFDYPEGPIVSSMELYGFDPTDDSKEKKPQWKLFEKLLLHYRAPVIEDYSRIKAAVELTSAQCPVLNAGPFDLQERWLATLLAGADANARFSWSDESQTWPMGYVRFSRLKDLSSIIAQKVVVPSYYDRGDKTWPPSLGFYGRMVHPTSAIRQPVLDGSQPDHLYAMTSSMHTARRYGGKEADTRTVAALGWTLVRQHKHAKVAHSSDPVFGHMFDLVHRTDGRWHFRSSRSILTGAATFWSSWQS</sequence>
<dbReference type="OrthoDB" id="424359at2759"/>
<evidence type="ECO:0008006" key="4">
    <source>
        <dbReference type="Google" id="ProtNLM"/>
    </source>
</evidence>
<name>A0A812R6I2_9DINO</name>
<reference evidence="2" key="1">
    <citation type="submission" date="2021-02" db="EMBL/GenBank/DDBJ databases">
        <authorList>
            <person name="Dougan E. K."/>
            <person name="Rhodes N."/>
            <person name="Thang M."/>
            <person name="Chan C."/>
        </authorList>
    </citation>
    <scope>NUCLEOTIDE SEQUENCE</scope>
</reference>
<evidence type="ECO:0000313" key="2">
    <source>
        <dbReference type="EMBL" id="CAE7422791.1"/>
    </source>
</evidence>
<comment type="caution">
    <text evidence="2">The sequence shown here is derived from an EMBL/GenBank/DDBJ whole genome shotgun (WGS) entry which is preliminary data.</text>
</comment>
<proteinExistence type="predicted"/>
<gene>
    <name evidence="2" type="ORF">SNEC2469_LOCUS11598</name>
</gene>
<protein>
    <recommendedName>
        <fullName evidence="4">Reverse transcriptase domain-containing protein</fullName>
    </recommendedName>
</protein>
<dbReference type="EMBL" id="CAJNJA010018413">
    <property type="protein sequence ID" value="CAE7422791.1"/>
    <property type="molecule type" value="Genomic_DNA"/>
</dbReference>
<feature type="region of interest" description="Disordered" evidence="1">
    <location>
        <begin position="89"/>
        <end position="187"/>
    </location>
</feature>
<evidence type="ECO:0000313" key="3">
    <source>
        <dbReference type="Proteomes" id="UP000601435"/>
    </source>
</evidence>
<keyword evidence="3" id="KW-1185">Reference proteome</keyword>
<accession>A0A812R6I2</accession>
<organism evidence="2 3">
    <name type="scientific">Symbiodinium necroappetens</name>
    <dbReference type="NCBI Taxonomy" id="1628268"/>
    <lineage>
        <taxon>Eukaryota</taxon>
        <taxon>Sar</taxon>
        <taxon>Alveolata</taxon>
        <taxon>Dinophyceae</taxon>
        <taxon>Suessiales</taxon>
        <taxon>Symbiodiniaceae</taxon>
        <taxon>Symbiodinium</taxon>
    </lineage>
</organism>
<dbReference type="AlphaFoldDB" id="A0A812R6I2"/>
<evidence type="ECO:0000256" key="1">
    <source>
        <dbReference type="SAM" id="MobiDB-lite"/>
    </source>
</evidence>